<feature type="compositionally biased region" description="Acidic residues" evidence="1">
    <location>
        <begin position="696"/>
        <end position="705"/>
    </location>
</feature>
<sequence>MANIVQNAVGTQRQFTRQPVATYQKSLRNLVASQGIINTGAGDRLYNALTGLGDAAMKFASSEEDRKRAKTVEVEQLINAATEDDWKKLSAIELLNKYGKFQLADNPYAVAAIEQARGKYMSEKFNQQYQITMAEDPIQEPEKERERYDSEKRKFLEDNKNESYDVEQYYKGFWESNPKDLLDITNQKVAEKSKNLDIMRRATFEADSSTYVRENKDKSPEEFADGLQKLIFNSVLMSLPLPDRKKAMENILEEIAKFDGSPDKIRKASEIVITNNDDGTKPVHAKDVIDLNTYIRMAGDTALARPNEWVGKQVENMLRCQSVEELDKYWKDLSPEAQEMMNPKYNSFRETLIRQEEDAKRQKVQSNQQYHKQATNDQQADNALTAYLAHHENGTYCTPEKAYGAAVRRVAAMRPGDTKTFAQIMFWEPNSRMRSEYKNAYLNSVLSATPDSINDRDNTRSVASAIALYEYNPAIFNATFDKELGTYMQTIRALGDLKQDIGAGFALFCEGRDNMARSDQLKKDAEDFADNAMSSGYTVDLKNANDPDNAKSNVSVDITSDAFSNINAKALVYLRACTQSEEAAQNLLKGMLSENYVAYDDHPFPKGVFAQKTEATNGIDASSDKGRYGAATEVMNAKVREANAENPGMHATWWWGVDDKVHFGDPNWGFDEGNGYTLDEFYDLVNQWWYNKQAEEESAAEEAESSDSSNDSSSDDSSSDDSGSSYSYTTDDGGVVTETGSHRASYSPWSWHGY</sequence>
<proteinExistence type="predicted"/>
<name>A0A8S5QPK7_9CAUD</name>
<feature type="region of interest" description="Disordered" evidence="1">
    <location>
        <begin position="357"/>
        <end position="378"/>
    </location>
</feature>
<evidence type="ECO:0000313" key="2">
    <source>
        <dbReference type="EMBL" id="DAE20556.1"/>
    </source>
</evidence>
<organism evidence="2">
    <name type="scientific">Caudovirales sp. ctSH72</name>
    <dbReference type="NCBI Taxonomy" id="2826773"/>
    <lineage>
        <taxon>Viruses</taxon>
        <taxon>Duplodnaviria</taxon>
        <taxon>Heunggongvirae</taxon>
        <taxon>Uroviricota</taxon>
        <taxon>Caudoviricetes</taxon>
    </lineage>
</organism>
<reference evidence="2" key="1">
    <citation type="journal article" date="2021" name="Proc. Natl. Acad. Sci. U.S.A.">
        <title>A Catalog of Tens of Thousands of Viruses from Human Metagenomes Reveals Hidden Associations with Chronic Diseases.</title>
        <authorList>
            <person name="Tisza M.J."/>
            <person name="Buck C.B."/>
        </authorList>
    </citation>
    <scope>NUCLEOTIDE SEQUENCE</scope>
    <source>
        <strain evidence="2">CtSH72</strain>
    </source>
</reference>
<feature type="compositionally biased region" description="Low complexity" evidence="1">
    <location>
        <begin position="720"/>
        <end position="739"/>
    </location>
</feature>
<evidence type="ECO:0000256" key="1">
    <source>
        <dbReference type="SAM" id="MobiDB-lite"/>
    </source>
</evidence>
<feature type="compositionally biased region" description="Polar residues" evidence="1">
    <location>
        <begin position="364"/>
        <end position="378"/>
    </location>
</feature>
<protein>
    <submittedName>
        <fullName evidence="2">Uncharacterized protein</fullName>
    </submittedName>
</protein>
<accession>A0A8S5QPK7</accession>
<dbReference type="EMBL" id="BK015697">
    <property type="protein sequence ID" value="DAE20556.1"/>
    <property type="molecule type" value="Genomic_DNA"/>
</dbReference>
<feature type="region of interest" description="Disordered" evidence="1">
    <location>
        <begin position="695"/>
        <end position="754"/>
    </location>
</feature>